<dbReference type="RefSeq" id="WP_244896655.1">
    <property type="nucleotide sequence ID" value="NZ_FNCJ01000007.1"/>
</dbReference>
<reference evidence="1 2" key="1">
    <citation type="submission" date="2016-10" db="EMBL/GenBank/DDBJ databases">
        <authorList>
            <person name="de Groot N.N."/>
        </authorList>
    </citation>
    <scope>NUCLEOTIDE SEQUENCE [LARGE SCALE GENOMIC DNA]</scope>
    <source>
        <strain evidence="1 2">LMG 2247</strain>
    </source>
</reference>
<protein>
    <submittedName>
        <fullName evidence="1">Uncharacterized protein</fullName>
    </submittedName>
</protein>
<sequence length="153" mass="16861">MVTLCLGVVDVGYSDGEGTKTTGDVAGYLEDQYHIMRTFLELYEDQIGEFLADAMVGEIESMAQGRPLAVFGKDLNTSLGKVMISGASVNGKIERAFNNYLDLREWKQTSGQSVEAANQGVSHRKKQPLKKRPARAEFVDTGLYAASFRAWTE</sequence>
<dbReference type="AlphaFoldDB" id="A0A1G7ZLA0"/>
<dbReference type="EMBL" id="FNCJ01000007">
    <property type="protein sequence ID" value="SDH09483.1"/>
    <property type="molecule type" value="Genomic_DNA"/>
</dbReference>
<name>A0A1G7ZLA0_9BURK</name>
<accession>A0A1G7ZLA0</accession>
<organism evidence="1 2">
    <name type="scientific">Paraburkholderia phenazinium</name>
    <dbReference type="NCBI Taxonomy" id="60549"/>
    <lineage>
        <taxon>Bacteria</taxon>
        <taxon>Pseudomonadati</taxon>
        <taxon>Pseudomonadota</taxon>
        <taxon>Betaproteobacteria</taxon>
        <taxon>Burkholderiales</taxon>
        <taxon>Burkholderiaceae</taxon>
        <taxon>Paraburkholderia</taxon>
    </lineage>
</organism>
<evidence type="ECO:0000313" key="2">
    <source>
        <dbReference type="Proteomes" id="UP000199706"/>
    </source>
</evidence>
<gene>
    <name evidence="1" type="ORF">SAMN05216466_10779</name>
</gene>
<proteinExistence type="predicted"/>
<dbReference type="Proteomes" id="UP000199706">
    <property type="component" value="Unassembled WGS sequence"/>
</dbReference>
<evidence type="ECO:0000313" key="1">
    <source>
        <dbReference type="EMBL" id="SDH09483.1"/>
    </source>
</evidence>